<organism evidence="13 14">
    <name type="scientific">Podospora appendiculata</name>
    <dbReference type="NCBI Taxonomy" id="314037"/>
    <lineage>
        <taxon>Eukaryota</taxon>
        <taxon>Fungi</taxon>
        <taxon>Dikarya</taxon>
        <taxon>Ascomycota</taxon>
        <taxon>Pezizomycotina</taxon>
        <taxon>Sordariomycetes</taxon>
        <taxon>Sordariomycetidae</taxon>
        <taxon>Sordariales</taxon>
        <taxon>Podosporaceae</taxon>
        <taxon>Podospora</taxon>
    </lineage>
</organism>
<keyword evidence="3" id="KW-0396">Initiation factor</keyword>
<dbReference type="SUPFAM" id="SSF50447">
    <property type="entry name" value="Translation proteins"/>
    <property type="match status" value="2"/>
</dbReference>
<feature type="domain" description="Tr-type G" evidence="12">
    <location>
        <begin position="595"/>
        <end position="770"/>
    </location>
</feature>
<dbReference type="Proteomes" id="UP001270362">
    <property type="component" value="Unassembled WGS sequence"/>
</dbReference>
<keyword evidence="4" id="KW-0547">Nucleotide-binding</keyword>
<dbReference type="PANTHER" id="PTHR43381:SF20">
    <property type="entry name" value="TRANSLATION INITIATION FACTOR IF-2, MITOCHONDRIAL"/>
    <property type="match status" value="1"/>
</dbReference>
<dbReference type="GO" id="GO:0005739">
    <property type="term" value="C:mitochondrion"/>
    <property type="evidence" value="ECO:0007669"/>
    <property type="project" value="UniProtKB-SubCell"/>
</dbReference>
<dbReference type="FunFam" id="3.40.50.10050:FF:000001">
    <property type="entry name" value="Translation initiation factor IF-2"/>
    <property type="match status" value="1"/>
</dbReference>
<dbReference type="NCBIfam" id="TIGR00231">
    <property type="entry name" value="small_GTP"/>
    <property type="match status" value="1"/>
</dbReference>
<dbReference type="Pfam" id="PF04760">
    <property type="entry name" value="IF2_N"/>
    <property type="match status" value="1"/>
</dbReference>
<dbReference type="InterPro" id="IPR009000">
    <property type="entry name" value="Transl_B-barrel_sf"/>
</dbReference>
<feature type="compositionally biased region" description="Basic and acidic residues" evidence="11">
    <location>
        <begin position="253"/>
        <end position="262"/>
    </location>
</feature>
<dbReference type="InterPro" id="IPR000795">
    <property type="entry name" value="T_Tr_GTP-bd_dom"/>
</dbReference>
<feature type="compositionally biased region" description="Low complexity" evidence="11">
    <location>
        <begin position="34"/>
        <end position="73"/>
    </location>
</feature>
<dbReference type="Gene3D" id="3.40.50.10050">
    <property type="entry name" value="Translation initiation factor IF- 2, domain 3"/>
    <property type="match status" value="1"/>
</dbReference>
<dbReference type="InterPro" id="IPR015760">
    <property type="entry name" value="TIF_IF2"/>
</dbReference>
<dbReference type="EMBL" id="JAULSO010000002">
    <property type="protein sequence ID" value="KAK3689799.1"/>
    <property type="molecule type" value="Genomic_DNA"/>
</dbReference>
<feature type="compositionally biased region" description="Basic and acidic residues" evidence="11">
    <location>
        <begin position="880"/>
        <end position="908"/>
    </location>
</feature>
<evidence type="ECO:0000256" key="7">
    <source>
        <dbReference type="ARBA" id="ARBA00023128"/>
    </source>
</evidence>
<evidence type="ECO:0000313" key="14">
    <source>
        <dbReference type="Proteomes" id="UP001270362"/>
    </source>
</evidence>
<dbReference type="CDD" id="cd03692">
    <property type="entry name" value="mtIF2_IVc"/>
    <property type="match status" value="1"/>
</dbReference>
<evidence type="ECO:0000256" key="9">
    <source>
        <dbReference type="ARBA" id="ARBA00025162"/>
    </source>
</evidence>
<protein>
    <recommendedName>
        <fullName evidence="10">Translation initiation factor IF-2, mitochondrial</fullName>
    </recommendedName>
</protein>
<dbReference type="FunFam" id="3.40.50.300:FF:000019">
    <property type="entry name" value="Translation initiation factor IF-2"/>
    <property type="match status" value="1"/>
</dbReference>
<feature type="compositionally biased region" description="Basic and acidic residues" evidence="11">
    <location>
        <begin position="312"/>
        <end position="342"/>
    </location>
</feature>
<dbReference type="InterPro" id="IPR023115">
    <property type="entry name" value="TIF_IF2_dom3"/>
</dbReference>
<dbReference type="GO" id="GO:0005525">
    <property type="term" value="F:GTP binding"/>
    <property type="evidence" value="ECO:0007669"/>
    <property type="project" value="UniProtKB-KW"/>
</dbReference>
<keyword evidence="7" id="KW-0496">Mitochondrion</keyword>
<feature type="compositionally biased region" description="Basic and acidic residues" evidence="11">
    <location>
        <begin position="438"/>
        <end position="463"/>
    </location>
</feature>
<comment type="caution">
    <text evidence="13">The sequence shown here is derived from an EMBL/GenBank/DDBJ whole genome shotgun (WGS) entry which is preliminary data.</text>
</comment>
<feature type="compositionally biased region" description="Low complexity" evidence="11">
    <location>
        <begin position="294"/>
        <end position="309"/>
    </location>
</feature>
<dbReference type="GO" id="GO:0003743">
    <property type="term" value="F:translation initiation factor activity"/>
    <property type="evidence" value="ECO:0007669"/>
    <property type="project" value="UniProtKB-KW"/>
</dbReference>
<dbReference type="Pfam" id="PF11987">
    <property type="entry name" value="IF-2"/>
    <property type="match status" value="1"/>
</dbReference>
<dbReference type="PROSITE" id="PS51722">
    <property type="entry name" value="G_TR_2"/>
    <property type="match status" value="1"/>
</dbReference>
<reference evidence="13" key="2">
    <citation type="submission" date="2023-06" db="EMBL/GenBank/DDBJ databases">
        <authorList>
            <consortium name="Lawrence Berkeley National Laboratory"/>
            <person name="Haridas S."/>
            <person name="Hensen N."/>
            <person name="Bonometti L."/>
            <person name="Westerberg I."/>
            <person name="Brannstrom I.O."/>
            <person name="Guillou S."/>
            <person name="Cros-Aarteil S."/>
            <person name="Calhoun S."/>
            <person name="Kuo A."/>
            <person name="Mondo S."/>
            <person name="Pangilinan J."/>
            <person name="Riley R."/>
            <person name="Labutti K."/>
            <person name="Andreopoulos B."/>
            <person name="Lipzen A."/>
            <person name="Chen C."/>
            <person name="Yanf M."/>
            <person name="Daum C."/>
            <person name="Ng V."/>
            <person name="Clum A."/>
            <person name="Steindorff A."/>
            <person name="Ohm R."/>
            <person name="Martin F."/>
            <person name="Silar P."/>
            <person name="Natvig D."/>
            <person name="Lalanne C."/>
            <person name="Gautier V."/>
            <person name="Ament-Velasquez S.L."/>
            <person name="Kruys A."/>
            <person name="Hutchinson M.I."/>
            <person name="Powell A.J."/>
            <person name="Barry K."/>
            <person name="Miller A.N."/>
            <person name="Grigoriev I.V."/>
            <person name="Debuchy R."/>
            <person name="Gladieux P."/>
            <person name="Thoren M.H."/>
            <person name="Johannesson H."/>
        </authorList>
    </citation>
    <scope>NUCLEOTIDE SEQUENCE</scope>
    <source>
        <strain evidence="13">CBS 314.62</strain>
    </source>
</reference>
<accession>A0AAE0XBW8</accession>
<feature type="compositionally biased region" description="Polar residues" evidence="11">
    <location>
        <begin position="236"/>
        <end position="250"/>
    </location>
</feature>
<evidence type="ECO:0000256" key="1">
    <source>
        <dbReference type="ARBA" id="ARBA00004173"/>
    </source>
</evidence>
<keyword evidence="6" id="KW-0809">Transit peptide</keyword>
<dbReference type="AlphaFoldDB" id="A0AAE0XBW8"/>
<dbReference type="FunFam" id="2.40.30.10:FF:000008">
    <property type="entry name" value="Translation initiation factor IF-2"/>
    <property type="match status" value="1"/>
</dbReference>
<gene>
    <name evidence="13" type="ORF">B0T22DRAFT_179185</name>
</gene>
<comment type="function">
    <text evidence="9">One of the essential components for the initiation of protein synthesis. Protects formylmethionyl-tRNA from spontaneous hydrolysis and promotes its binding to the 30S ribosomal subunits. Also involved in the hydrolysis of GTP during the formation of the 70S ribosomal complex.</text>
</comment>
<feature type="compositionally biased region" description="Basic and acidic residues" evidence="11">
    <location>
        <begin position="496"/>
        <end position="509"/>
    </location>
</feature>
<feature type="region of interest" description="Disordered" evidence="11">
    <location>
        <begin position="840"/>
        <end position="859"/>
    </location>
</feature>
<dbReference type="HAMAP" id="MF_00100_B">
    <property type="entry name" value="IF_2_B"/>
    <property type="match status" value="1"/>
</dbReference>
<reference evidence="13" key="1">
    <citation type="journal article" date="2023" name="Mol. Phylogenet. Evol.">
        <title>Genome-scale phylogeny and comparative genomics of the fungal order Sordariales.</title>
        <authorList>
            <person name="Hensen N."/>
            <person name="Bonometti L."/>
            <person name="Westerberg I."/>
            <person name="Brannstrom I.O."/>
            <person name="Guillou S."/>
            <person name="Cros-Aarteil S."/>
            <person name="Calhoun S."/>
            <person name="Haridas S."/>
            <person name="Kuo A."/>
            <person name="Mondo S."/>
            <person name="Pangilinan J."/>
            <person name="Riley R."/>
            <person name="LaButti K."/>
            <person name="Andreopoulos B."/>
            <person name="Lipzen A."/>
            <person name="Chen C."/>
            <person name="Yan M."/>
            <person name="Daum C."/>
            <person name="Ng V."/>
            <person name="Clum A."/>
            <person name="Steindorff A."/>
            <person name="Ohm R.A."/>
            <person name="Martin F."/>
            <person name="Silar P."/>
            <person name="Natvig D.O."/>
            <person name="Lalanne C."/>
            <person name="Gautier V."/>
            <person name="Ament-Velasquez S.L."/>
            <person name="Kruys A."/>
            <person name="Hutchinson M.I."/>
            <person name="Powell A.J."/>
            <person name="Barry K."/>
            <person name="Miller A.N."/>
            <person name="Grigoriev I.V."/>
            <person name="Debuchy R."/>
            <person name="Gladieux P."/>
            <person name="Hiltunen Thoren M."/>
            <person name="Johannesson H."/>
        </authorList>
    </citation>
    <scope>NUCLEOTIDE SEQUENCE</scope>
    <source>
        <strain evidence="13">CBS 314.62</strain>
    </source>
</reference>
<feature type="region of interest" description="Disordered" evidence="11">
    <location>
        <begin position="880"/>
        <end position="924"/>
    </location>
</feature>
<dbReference type="SUPFAM" id="SSF52540">
    <property type="entry name" value="P-loop containing nucleoside triphosphate hydrolases"/>
    <property type="match status" value="1"/>
</dbReference>
<proteinExistence type="inferred from homology"/>
<feature type="compositionally biased region" description="Polar residues" evidence="11">
    <location>
        <begin position="394"/>
        <end position="410"/>
    </location>
</feature>
<dbReference type="PANTHER" id="PTHR43381">
    <property type="entry name" value="TRANSLATION INITIATION FACTOR IF-2-RELATED"/>
    <property type="match status" value="1"/>
</dbReference>
<comment type="similarity">
    <text evidence="2">Belongs to the TRAFAC class translation factor GTPase superfamily. Classic translation factor GTPase family. IF-2 subfamily.</text>
</comment>
<dbReference type="InterPro" id="IPR053905">
    <property type="entry name" value="EF-G-like_DII"/>
</dbReference>
<feature type="region of interest" description="Disordered" evidence="11">
    <location>
        <begin position="204"/>
        <end position="417"/>
    </location>
</feature>
<keyword evidence="5" id="KW-0648">Protein biosynthesis</keyword>
<dbReference type="CDD" id="cd01887">
    <property type="entry name" value="IF2_eIF5B"/>
    <property type="match status" value="1"/>
</dbReference>
<dbReference type="Gene3D" id="3.40.50.300">
    <property type="entry name" value="P-loop containing nucleotide triphosphate hydrolases"/>
    <property type="match status" value="1"/>
</dbReference>
<name>A0AAE0XBW8_9PEZI</name>
<feature type="region of interest" description="Disordered" evidence="11">
    <location>
        <begin position="34"/>
        <end position="79"/>
    </location>
</feature>
<evidence type="ECO:0000256" key="8">
    <source>
        <dbReference type="ARBA" id="ARBA00023134"/>
    </source>
</evidence>
<evidence type="ECO:0000256" key="10">
    <source>
        <dbReference type="ARBA" id="ARBA00044200"/>
    </source>
</evidence>
<feature type="region of interest" description="Disordered" evidence="11">
    <location>
        <begin position="91"/>
        <end position="140"/>
    </location>
</feature>
<dbReference type="Pfam" id="PF22042">
    <property type="entry name" value="EF-G_D2"/>
    <property type="match status" value="1"/>
</dbReference>
<feature type="compositionally biased region" description="Pro residues" evidence="11">
    <location>
        <begin position="111"/>
        <end position="121"/>
    </location>
</feature>
<feature type="region of interest" description="Disordered" evidence="11">
    <location>
        <begin position="573"/>
        <end position="594"/>
    </location>
</feature>
<keyword evidence="14" id="KW-1185">Reference proteome</keyword>
<evidence type="ECO:0000259" key="12">
    <source>
        <dbReference type="PROSITE" id="PS51722"/>
    </source>
</evidence>
<dbReference type="Pfam" id="PF00009">
    <property type="entry name" value="GTP_EFTU"/>
    <property type="match status" value="1"/>
</dbReference>
<evidence type="ECO:0000256" key="3">
    <source>
        <dbReference type="ARBA" id="ARBA00022540"/>
    </source>
</evidence>
<dbReference type="GO" id="GO:0003924">
    <property type="term" value="F:GTPase activity"/>
    <property type="evidence" value="ECO:0007669"/>
    <property type="project" value="InterPro"/>
</dbReference>
<evidence type="ECO:0000256" key="11">
    <source>
        <dbReference type="SAM" id="MobiDB-lite"/>
    </source>
</evidence>
<keyword evidence="8" id="KW-0342">GTP-binding</keyword>
<dbReference type="InterPro" id="IPR005225">
    <property type="entry name" value="Small_GTP-bd"/>
</dbReference>
<dbReference type="InterPro" id="IPR027417">
    <property type="entry name" value="P-loop_NTPase"/>
</dbReference>
<dbReference type="PROSITE" id="PS01176">
    <property type="entry name" value="IF2"/>
    <property type="match status" value="1"/>
</dbReference>
<comment type="subcellular location">
    <subcellularLocation>
        <location evidence="1">Mitochondrion</location>
    </subcellularLocation>
</comment>
<evidence type="ECO:0000256" key="4">
    <source>
        <dbReference type="ARBA" id="ARBA00022741"/>
    </source>
</evidence>
<sequence length="1137" mass="123893">MIRGGTWQKQKVSSVCFLCRHRRHLGPTHAFRAYASSSSESPAKPALGGAWGAGAKKWGASPSSSSSAFATAAQHDDGLLPHERAAREKLMKRAPPKPAPETTPAAVPNPKTDPAPRPPGPSTTFNMAPPQPHQPPKTKLRGKMAALLLGPEHARPGDGLLPHERAARDKLLRTHPKAAQVPDPNFVPVDKSLVDIARQNFGSLSQFRTPRPRQDQASWGAGSQLGTAGPRETRDTLPTQGFRTTRTPSTAHGRPERLEGDRSQNWNGQRDEPWGQLARRTRPQQGFGAAGPFGSDTASSGSNTNTNTARSDFWDQARDRFPPRENRPPRPPDRRFDGRETRTNGADPWASIEQAADPSNSTTGRLGTIKNRNRPEERARNNSANPWADIERTATGSAARTKPASITTDWSWADQHEEETRLSKVKRELSGEMIAIKAPEEEKPADRFSSRRDRDRGDRTEKPKKGRPRRGQRDDEVEEDFDADAFQERRRRKAERKAEREREQRRALEEAGPTPIFLPEFISVANLGVALGVKADLFLRQLEELGFEEVSKDSILAGETAALVAQEYGFEPTVDTGEGEDLKPRPAGDSSTLPLRPPVVTIMGHVDHGKTTLLDYLRKSSIVAGEHGGITQHIGAFSVKLSTGKQITFLDTPGHAAFLSMRQRGASVTDIVILVVAADDSVKPQTLEALKHARAAKVPIIVAISKADKDDANVDRVKSDLAAQGVEIEDYGGDVQVVPVSGKTGLGMSDLEENILLLAEMLDIRAETDGMAEGWVLESSIKPIGRVATILVKRGTLRQGDFIVAGRVWTKVRSLRDESGAEIAEAPPGTAVEVLGWKDPPDAGDQVLQAPTEGKAKDAAHYRRELKEREDAITQMALQEHERREKEAKKAAAEAAEKKLTDRKRSDGNEPAPDAEDAAAAAAADEPAGTKVVNFIVKGDVHGSVEAVCASIMEIGSNEVRPRILQSATGQITESDVELAATSGSHMVNFNNPVPGHMKRLAADAGVRIIDHKVIYHLAEEVRDALSDLLPPTVTTKVVGEAEVLQVFPINVNGRVFVNVAGCRVRNGQVTRNAKCRVLRGGKAVFEGTIESLKHSKKSVPEMKKGGECGIAFPGWDQFLQGDHIQVIEEKQEKRRL</sequence>
<dbReference type="CDD" id="cd03702">
    <property type="entry name" value="IF2_mtIF2_II"/>
    <property type="match status" value="1"/>
</dbReference>
<dbReference type="InterPro" id="IPR044145">
    <property type="entry name" value="IF2_II"/>
</dbReference>
<evidence type="ECO:0000256" key="5">
    <source>
        <dbReference type="ARBA" id="ARBA00022917"/>
    </source>
</evidence>
<dbReference type="SUPFAM" id="SSF52156">
    <property type="entry name" value="Initiation factor IF2/eIF5b, domain 3"/>
    <property type="match status" value="1"/>
</dbReference>
<feature type="compositionally biased region" description="Acidic residues" evidence="11">
    <location>
        <begin position="475"/>
        <end position="485"/>
    </location>
</feature>
<evidence type="ECO:0000313" key="13">
    <source>
        <dbReference type="EMBL" id="KAK3689799.1"/>
    </source>
</evidence>
<evidence type="ECO:0000256" key="2">
    <source>
        <dbReference type="ARBA" id="ARBA00007733"/>
    </source>
</evidence>
<dbReference type="InterPro" id="IPR036925">
    <property type="entry name" value="TIF_IF2_dom3_sf"/>
</dbReference>
<feature type="region of interest" description="Disordered" evidence="11">
    <location>
        <begin position="433"/>
        <end position="509"/>
    </location>
</feature>
<dbReference type="InterPro" id="IPR000178">
    <property type="entry name" value="TF_IF2_bacterial-like"/>
</dbReference>
<dbReference type="Gene3D" id="2.40.30.10">
    <property type="entry name" value="Translation factors"/>
    <property type="match status" value="2"/>
</dbReference>
<dbReference type="InterPro" id="IPR006847">
    <property type="entry name" value="IF2_N"/>
</dbReference>
<evidence type="ECO:0000256" key="6">
    <source>
        <dbReference type="ARBA" id="ARBA00022946"/>
    </source>
</evidence>